<organism evidence="3 4">
    <name type="scientific">Rossellomorea vietnamensis</name>
    <dbReference type="NCBI Taxonomy" id="218284"/>
    <lineage>
        <taxon>Bacteria</taxon>
        <taxon>Bacillati</taxon>
        <taxon>Bacillota</taxon>
        <taxon>Bacilli</taxon>
        <taxon>Bacillales</taxon>
        <taxon>Bacillaceae</taxon>
        <taxon>Rossellomorea</taxon>
    </lineage>
</organism>
<keyword evidence="1" id="KW-1015">Disulfide bond</keyword>
<dbReference type="GO" id="GO:0016491">
    <property type="term" value="F:oxidoreductase activity"/>
    <property type="evidence" value="ECO:0007669"/>
    <property type="project" value="InterPro"/>
</dbReference>
<feature type="domain" description="Alkyl hydroperoxide reductase subunit C/ Thiol specific antioxidant" evidence="2">
    <location>
        <begin position="19"/>
        <end position="61"/>
    </location>
</feature>
<dbReference type="SUPFAM" id="SSF52833">
    <property type="entry name" value="Thioredoxin-like"/>
    <property type="match status" value="1"/>
</dbReference>
<dbReference type="Pfam" id="PF00578">
    <property type="entry name" value="AhpC-TSA"/>
    <property type="match status" value="1"/>
</dbReference>
<evidence type="ECO:0000313" key="3">
    <source>
        <dbReference type="EMBL" id="TYS00330.1"/>
    </source>
</evidence>
<dbReference type="InterPro" id="IPR000866">
    <property type="entry name" value="AhpC/TSA"/>
</dbReference>
<dbReference type="Gene3D" id="3.40.30.10">
    <property type="entry name" value="Glutaredoxin"/>
    <property type="match status" value="1"/>
</dbReference>
<sequence>MDYRGNQEGDQFFCAQTSNPAPLFSAEAFFNADKSIKNISLNQLRGKWVILFFYGSDFTFV</sequence>
<accession>A0A5D4MEJ7</accession>
<reference evidence="3 4" key="1">
    <citation type="submission" date="2019-08" db="EMBL/GenBank/DDBJ databases">
        <title>Bacillus genomes from the desert of Cuatro Cienegas, Coahuila.</title>
        <authorList>
            <person name="Olmedo-Alvarez G."/>
        </authorList>
    </citation>
    <scope>NUCLEOTIDE SEQUENCE [LARGE SCALE GENOMIC DNA]</scope>
    <source>
        <strain evidence="3 4">CH128b_4D</strain>
    </source>
</reference>
<comment type="caution">
    <text evidence="3">The sequence shown here is derived from an EMBL/GenBank/DDBJ whole genome shotgun (WGS) entry which is preliminary data.</text>
</comment>
<dbReference type="GO" id="GO:0016209">
    <property type="term" value="F:antioxidant activity"/>
    <property type="evidence" value="ECO:0007669"/>
    <property type="project" value="InterPro"/>
</dbReference>
<dbReference type="AlphaFoldDB" id="A0A5D4MEJ7"/>
<dbReference type="InterPro" id="IPR036249">
    <property type="entry name" value="Thioredoxin-like_sf"/>
</dbReference>
<dbReference type="Proteomes" id="UP000325182">
    <property type="component" value="Unassembled WGS sequence"/>
</dbReference>
<evidence type="ECO:0000256" key="1">
    <source>
        <dbReference type="ARBA" id="ARBA00023157"/>
    </source>
</evidence>
<name>A0A5D4MEJ7_9BACI</name>
<gene>
    <name evidence="3" type="ORF">FZC84_07250</name>
</gene>
<evidence type="ECO:0000259" key="2">
    <source>
        <dbReference type="Pfam" id="PF00578"/>
    </source>
</evidence>
<proteinExistence type="predicted"/>
<dbReference type="EMBL" id="VTEG01000003">
    <property type="protein sequence ID" value="TYS00330.1"/>
    <property type="molecule type" value="Genomic_DNA"/>
</dbReference>
<evidence type="ECO:0000313" key="4">
    <source>
        <dbReference type="Proteomes" id="UP000325182"/>
    </source>
</evidence>
<protein>
    <submittedName>
        <fullName evidence="3">Redoxin domain-containing protein</fullName>
    </submittedName>
</protein>